<evidence type="ECO:0000256" key="1">
    <source>
        <dbReference type="SAM" id="MobiDB-lite"/>
    </source>
</evidence>
<dbReference type="SUPFAM" id="SSF160387">
    <property type="entry name" value="NosL/MerB-like"/>
    <property type="match status" value="1"/>
</dbReference>
<dbReference type="InterPro" id="IPR008719">
    <property type="entry name" value="N2O_reductase_NosL"/>
</dbReference>
<dbReference type="EMBL" id="AOMA01000122">
    <property type="protein sequence ID" value="EMA35467.1"/>
    <property type="molecule type" value="Genomic_DNA"/>
</dbReference>
<dbReference type="Gene3D" id="3.30.70.2050">
    <property type="match status" value="1"/>
</dbReference>
<organism evidence="2 3">
    <name type="scientific">Halobiforma nitratireducens JCM 10879</name>
    <dbReference type="NCBI Taxonomy" id="1227454"/>
    <lineage>
        <taxon>Archaea</taxon>
        <taxon>Methanobacteriati</taxon>
        <taxon>Methanobacteriota</taxon>
        <taxon>Stenosarchaea group</taxon>
        <taxon>Halobacteria</taxon>
        <taxon>Halobacteriales</taxon>
        <taxon>Natrialbaceae</taxon>
        <taxon>Halobiforma</taxon>
    </lineage>
</organism>
<gene>
    <name evidence="2" type="ORF">C446_12267</name>
</gene>
<reference evidence="2 3" key="1">
    <citation type="journal article" date="2014" name="PLoS Genet.">
        <title>Phylogenetically driven sequencing of extremely halophilic archaea reveals strategies for static and dynamic osmo-response.</title>
        <authorList>
            <person name="Becker E.A."/>
            <person name="Seitzer P.M."/>
            <person name="Tritt A."/>
            <person name="Larsen D."/>
            <person name="Krusor M."/>
            <person name="Yao A.I."/>
            <person name="Wu D."/>
            <person name="Madern D."/>
            <person name="Eisen J.A."/>
            <person name="Darling A.E."/>
            <person name="Facciotti M.T."/>
        </authorList>
    </citation>
    <scope>NUCLEOTIDE SEQUENCE [LARGE SCALE GENOMIC DNA]</scope>
    <source>
        <strain evidence="2 3">JCM 10879</strain>
    </source>
</reference>
<dbReference type="AlphaFoldDB" id="M0LPJ2"/>
<dbReference type="PANTHER" id="PTHR41247">
    <property type="entry name" value="HTH-TYPE TRANSCRIPTIONAL REPRESSOR YCNK"/>
    <property type="match status" value="1"/>
</dbReference>
<accession>M0LPJ2</accession>
<feature type="region of interest" description="Disordered" evidence="1">
    <location>
        <begin position="1"/>
        <end position="25"/>
    </location>
</feature>
<comment type="caution">
    <text evidence="2">The sequence shown here is derived from an EMBL/GenBank/DDBJ whole genome shotgun (WGS) entry which is preliminary data.</text>
</comment>
<sequence>MEAYIRGMNQQTPVRKEDGAAGGSEGKLHRRTVLVGAAGVGVAALAGCLGEDGDVPDPITVDGDLACDQCTMQIGQHPGPVGQTHYDDPEDVLEEDRPAQFCSSTCTYVHTFEQENAGHDPTATYLTDYSTVDYDVELDDDIEEISSHLAADSFAVVEDLTMVVDSDVQGAMGPSMIGFSDADEAEAFQAEYGGDRYDHEDVTAELVRSLTV</sequence>
<dbReference type="STRING" id="1227454.C446_12267"/>
<name>M0LPJ2_9EURY</name>
<keyword evidence="3" id="KW-1185">Reference proteome</keyword>
<dbReference type="PANTHER" id="PTHR41247:SF1">
    <property type="entry name" value="HTH-TYPE TRANSCRIPTIONAL REPRESSOR YCNK"/>
    <property type="match status" value="1"/>
</dbReference>
<dbReference type="eggNOG" id="arCOG04012">
    <property type="taxonomic scope" value="Archaea"/>
</dbReference>
<evidence type="ECO:0000313" key="3">
    <source>
        <dbReference type="Proteomes" id="UP000011607"/>
    </source>
</evidence>
<dbReference type="Pfam" id="PF05573">
    <property type="entry name" value="NosL"/>
    <property type="match status" value="1"/>
</dbReference>
<evidence type="ECO:0000313" key="2">
    <source>
        <dbReference type="EMBL" id="EMA35467.1"/>
    </source>
</evidence>
<protein>
    <submittedName>
        <fullName evidence="2">NosL family protein</fullName>
    </submittedName>
</protein>
<dbReference type="Proteomes" id="UP000011607">
    <property type="component" value="Unassembled WGS sequence"/>
</dbReference>
<proteinExistence type="predicted"/>